<feature type="chain" id="PRO_5046593656" description="DUF4397 domain-containing protein" evidence="2">
    <location>
        <begin position="19"/>
        <end position="306"/>
    </location>
</feature>
<name>A0ABV3ZMA9_9BACT</name>
<feature type="compositionally biased region" description="Pro residues" evidence="1">
    <location>
        <begin position="31"/>
        <end position="41"/>
    </location>
</feature>
<comment type="caution">
    <text evidence="3">The sequence shown here is derived from an EMBL/GenBank/DDBJ whole genome shotgun (WGS) entry which is preliminary data.</text>
</comment>
<feature type="signal peptide" evidence="2">
    <location>
        <begin position="1"/>
        <end position="18"/>
    </location>
</feature>
<reference evidence="3 4" key="1">
    <citation type="submission" date="2023-07" db="EMBL/GenBank/DDBJ databases">
        <authorList>
            <person name="Lian W.-H."/>
        </authorList>
    </citation>
    <scope>NUCLEOTIDE SEQUENCE [LARGE SCALE GENOMIC DNA]</scope>
    <source>
        <strain evidence="3 4">SYSU DXS3180</strain>
    </source>
</reference>
<sequence length="306" mass="33070">MNKITLLFCASCLSILFACTKSTSGGEQQQPPNPPDPPNPPGTRSKFGVSFRLGNIDVQKDGRIAFKEMAAGEYLRYLFYGAYDSTGALASKKVQDLTNGGSAADFGAITDSLAPGKYTVILGGGNMNIFDANNNADNLVNLLKFYSGDSQDVFYKKINLIVGSKDTAYSGVRLNRITSAVEVKITDTLPPVVTQISVKLDNQPVYFSPYNDAVVGVDSVLFSSDYNVSSASIDFNCFTTTGKHSVTITGYSADNKPVYQKTIENVQLDPNKQTVLQGTLSDAPYGQHPMVVTVDPDYSESITYNF</sequence>
<keyword evidence="4" id="KW-1185">Reference proteome</keyword>
<dbReference type="PROSITE" id="PS51257">
    <property type="entry name" value="PROKAR_LIPOPROTEIN"/>
    <property type="match status" value="1"/>
</dbReference>
<evidence type="ECO:0000313" key="3">
    <source>
        <dbReference type="EMBL" id="MEX6691026.1"/>
    </source>
</evidence>
<dbReference type="Proteomes" id="UP001560573">
    <property type="component" value="Unassembled WGS sequence"/>
</dbReference>
<gene>
    <name evidence="3" type="ORF">QTN47_26190</name>
</gene>
<evidence type="ECO:0000256" key="1">
    <source>
        <dbReference type="SAM" id="MobiDB-lite"/>
    </source>
</evidence>
<proteinExistence type="predicted"/>
<evidence type="ECO:0000313" key="4">
    <source>
        <dbReference type="Proteomes" id="UP001560573"/>
    </source>
</evidence>
<organism evidence="3 4">
    <name type="scientific">Danxiaibacter flavus</name>
    <dbReference type="NCBI Taxonomy" id="3049108"/>
    <lineage>
        <taxon>Bacteria</taxon>
        <taxon>Pseudomonadati</taxon>
        <taxon>Bacteroidota</taxon>
        <taxon>Chitinophagia</taxon>
        <taxon>Chitinophagales</taxon>
        <taxon>Chitinophagaceae</taxon>
        <taxon>Danxiaibacter</taxon>
    </lineage>
</organism>
<evidence type="ECO:0000256" key="2">
    <source>
        <dbReference type="SAM" id="SignalP"/>
    </source>
</evidence>
<accession>A0ABV3ZMA9</accession>
<dbReference type="RefSeq" id="WP_369332442.1">
    <property type="nucleotide sequence ID" value="NZ_JAULBC010000012.1"/>
</dbReference>
<dbReference type="EMBL" id="JAULBC010000012">
    <property type="protein sequence ID" value="MEX6691026.1"/>
    <property type="molecule type" value="Genomic_DNA"/>
</dbReference>
<evidence type="ECO:0008006" key="5">
    <source>
        <dbReference type="Google" id="ProtNLM"/>
    </source>
</evidence>
<protein>
    <recommendedName>
        <fullName evidence="5">DUF4397 domain-containing protein</fullName>
    </recommendedName>
</protein>
<keyword evidence="2" id="KW-0732">Signal</keyword>
<feature type="region of interest" description="Disordered" evidence="1">
    <location>
        <begin position="24"/>
        <end position="45"/>
    </location>
</feature>